<dbReference type="PANTHER" id="PTHR30614">
    <property type="entry name" value="MEMBRANE COMPONENT OF AMINO ACID ABC TRANSPORTER"/>
    <property type="match status" value="1"/>
</dbReference>
<gene>
    <name evidence="12" type="ORF">P3W85_25575</name>
</gene>
<dbReference type="NCBIfam" id="TIGR01726">
    <property type="entry name" value="HEQRo_perm_3TM"/>
    <property type="match status" value="1"/>
</dbReference>
<evidence type="ECO:0000256" key="6">
    <source>
        <dbReference type="ARBA" id="ARBA00022970"/>
    </source>
</evidence>
<keyword evidence="4" id="KW-1003">Cell membrane</keyword>
<feature type="compositionally biased region" description="Pro residues" evidence="10">
    <location>
        <begin position="9"/>
        <end position="19"/>
    </location>
</feature>
<dbReference type="Proteomes" id="UP001216674">
    <property type="component" value="Unassembled WGS sequence"/>
</dbReference>
<protein>
    <submittedName>
        <fullName evidence="12">Amino acid ABC transporter permease</fullName>
    </submittedName>
</protein>
<dbReference type="EMBL" id="JARJLM010000429">
    <property type="protein sequence ID" value="MDF3836293.1"/>
    <property type="molecule type" value="Genomic_DNA"/>
</dbReference>
<dbReference type="Pfam" id="PF00528">
    <property type="entry name" value="BPD_transp_1"/>
    <property type="match status" value="1"/>
</dbReference>
<dbReference type="InterPro" id="IPR035906">
    <property type="entry name" value="MetI-like_sf"/>
</dbReference>
<evidence type="ECO:0000259" key="11">
    <source>
        <dbReference type="PROSITE" id="PS50928"/>
    </source>
</evidence>
<comment type="similarity">
    <text evidence="2">Belongs to the binding-protein-dependent transport system permease family. HisMQ subfamily.</text>
</comment>
<evidence type="ECO:0000256" key="9">
    <source>
        <dbReference type="RuleBase" id="RU363032"/>
    </source>
</evidence>
<evidence type="ECO:0000256" key="1">
    <source>
        <dbReference type="ARBA" id="ARBA00004429"/>
    </source>
</evidence>
<proteinExistence type="inferred from homology"/>
<feature type="transmembrane region" description="Helical" evidence="9">
    <location>
        <begin position="90"/>
        <end position="117"/>
    </location>
</feature>
<feature type="transmembrane region" description="Helical" evidence="9">
    <location>
        <begin position="129"/>
        <end position="151"/>
    </location>
</feature>
<feature type="transmembrane region" description="Helical" evidence="9">
    <location>
        <begin position="372"/>
        <end position="389"/>
    </location>
</feature>
<reference evidence="12 13" key="1">
    <citation type="submission" date="2023-03" db="EMBL/GenBank/DDBJ databases">
        <title>Draft assemblies of triclosan tolerant bacteria isolated from returned activated sludge.</title>
        <authorList>
            <person name="Van Hamelsveld S."/>
        </authorList>
    </citation>
    <scope>NUCLEOTIDE SEQUENCE [LARGE SCALE GENOMIC DNA]</scope>
    <source>
        <strain evidence="12 13">GW210010_S58</strain>
    </source>
</reference>
<comment type="subcellular location">
    <subcellularLocation>
        <location evidence="1">Cell inner membrane</location>
        <topology evidence="1">Multi-pass membrane protein</topology>
    </subcellularLocation>
    <subcellularLocation>
        <location evidence="9">Cell membrane</location>
        <topology evidence="9">Multi-pass membrane protein</topology>
    </subcellularLocation>
</comment>
<keyword evidence="7 9" id="KW-1133">Transmembrane helix</keyword>
<feature type="transmembrane region" description="Helical" evidence="9">
    <location>
        <begin position="186"/>
        <end position="207"/>
    </location>
</feature>
<dbReference type="InterPro" id="IPR043429">
    <property type="entry name" value="ArtM/GltK/GlnP/TcyL/YhdX-like"/>
</dbReference>
<keyword evidence="13" id="KW-1185">Reference proteome</keyword>
<dbReference type="Gene3D" id="1.10.3720.10">
    <property type="entry name" value="MetI-like"/>
    <property type="match status" value="2"/>
</dbReference>
<evidence type="ECO:0000256" key="3">
    <source>
        <dbReference type="ARBA" id="ARBA00022448"/>
    </source>
</evidence>
<dbReference type="SUPFAM" id="SSF161098">
    <property type="entry name" value="MetI-like"/>
    <property type="match status" value="2"/>
</dbReference>
<sequence>MAQTKDPAEAPPTRPPPWNDPRIRAIAFQVLVSAGAVALAAYLVRNLMHNLEMRGISTGFGFLSNRAGFAINQALIAYSEESSTYGRTFVVGLLNTLLVSGLGIVFSTILGFIVGVARLSRNWLVAKLALAYIEIFRNLPLLVQILFWYFAVFLNLPAPGEALHAGDSVFLTLRGLYLPRPQAQAGFGWTAAALVAALVASVALARWSRYRQERTGKRFPAYLASVALLAGVPLAAFVLTGRPLQWVKPELAGFNFTGGIAVTPELAALLVSLSIYTAAFIAETVRAGILSVSLGQTEAAYALGLRPGWTLRLVIIPQAMRVTIPPLTSQYLNLTKNSSLATAIGYPDLVSLFAGTTLNQTGQAVEVMSMTMAVYLVISLVISMFMNWFNARMALVER</sequence>
<comment type="caution">
    <text evidence="12">The sequence shown here is derived from an EMBL/GenBank/DDBJ whole genome shotgun (WGS) entry which is preliminary data.</text>
</comment>
<evidence type="ECO:0000313" key="12">
    <source>
        <dbReference type="EMBL" id="MDF3836293.1"/>
    </source>
</evidence>
<name>A0ABT6AV74_9BURK</name>
<evidence type="ECO:0000256" key="5">
    <source>
        <dbReference type="ARBA" id="ARBA00022692"/>
    </source>
</evidence>
<dbReference type="PANTHER" id="PTHR30614:SF37">
    <property type="entry name" value="AMINO-ACID ABC TRANSPORTER PERMEASE PROTEIN YHDX-RELATED"/>
    <property type="match status" value="1"/>
</dbReference>
<dbReference type="PROSITE" id="PS50928">
    <property type="entry name" value="ABC_TM1"/>
    <property type="match status" value="1"/>
</dbReference>
<feature type="transmembrane region" description="Helical" evidence="9">
    <location>
        <begin position="23"/>
        <end position="44"/>
    </location>
</feature>
<accession>A0ABT6AV74</accession>
<keyword evidence="8 9" id="KW-0472">Membrane</keyword>
<keyword evidence="3 9" id="KW-0813">Transport</keyword>
<evidence type="ECO:0000313" key="13">
    <source>
        <dbReference type="Proteomes" id="UP001216674"/>
    </source>
</evidence>
<dbReference type="CDD" id="cd06261">
    <property type="entry name" value="TM_PBP2"/>
    <property type="match status" value="1"/>
</dbReference>
<evidence type="ECO:0000256" key="4">
    <source>
        <dbReference type="ARBA" id="ARBA00022475"/>
    </source>
</evidence>
<feature type="domain" description="ABC transmembrane type-1" evidence="11">
    <location>
        <begin position="93"/>
        <end position="386"/>
    </location>
</feature>
<feature type="transmembrane region" description="Helical" evidence="9">
    <location>
        <begin position="56"/>
        <end position="78"/>
    </location>
</feature>
<feature type="transmembrane region" description="Helical" evidence="9">
    <location>
        <begin position="219"/>
        <end position="239"/>
    </location>
</feature>
<keyword evidence="5 9" id="KW-0812">Transmembrane</keyword>
<evidence type="ECO:0000256" key="7">
    <source>
        <dbReference type="ARBA" id="ARBA00022989"/>
    </source>
</evidence>
<organism evidence="12 13">
    <name type="scientific">Cupriavidus basilensis</name>
    <dbReference type="NCBI Taxonomy" id="68895"/>
    <lineage>
        <taxon>Bacteria</taxon>
        <taxon>Pseudomonadati</taxon>
        <taxon>Pseudomonadota</taxon>
        <taxon>Betaproteobacteria</taxon>
        <taxon>Burkholderiales</taxon>
        <taxon>Burkholderiaceae</taxon>
        <taxon>Cupriavidus</taxon>
    </lineage>
</organism>
<dbReference type="InterPro" id="IPR000515">
    <property type="entry name" value="MetI-like"/>
</dbReference>
<feature type="region of interest" description="Disordered" evidence="10">
    <location>
        <begin position="1"/>
        <end position="20"/>
    </location>
</feature>
<evidence type="ECO:0000256" key="8">
    <source>
        <dbReference type="ARBA" id="ARBA00023136"/>
    </source>
</evidence>
<evidence type="ECO:0000256" key="10">
    <source>
        <dbReference type="SAM" id="MobiDB-lite"/>
    </source>
</evidence>
<evidence type="ECO:0000256" key="2">
    <source>
        <dbReference type="ARBA" id="ARBA00010072"/>
    </source>
</evidence>
<feature type="transmembrane region" description="Helical" evidence="9">
    <location>
        <begin position="259"/>
        <end position="282"/>
    </location>
</feature>
<dbReference type="InterPro" id="IPR010065">
    <property type="entry name" value="AA_ABC_transptr_permease_3TM"/>
</dbReference>
<dbReference type="RefSeq" id="WP_276266809.1">
    <property type="nucleotide sequence ID" value="NZ_JARJLM010000429.1"/>
</dbReference>
<keyword evidence="6" id="KW-0029">Amino-acid transport</keyword>